<dbReference type="AlphaFoldDB" id="A0A926QM02"/>
<accession>A0A926QM02</accession>
<proteinExistence type="predicted"/>
<gene>
    <name evidence="1" type="ORF">ICC18_22655</name>
</gene>
<dbReference type="Proteomes" id="UP000650466">
    <property type="component" value="Unassembled WGS sequence"/>
</dbReference>
<sequence length="57" mass="6511">MKASTLNHISTWKSGERRELTNDLFAIAFDIIELTMFSVDSREQLDRIGKAFDSVCC</sequence>
<keyword evidence="2" id="KW-1185">Reference proteome</keyword>
<name>A0A926QM02_9BACL</name>
<evidence type="ECO:0000313" key="1">
    <source>
        <dbReference type="EMBL" id="MBD0382914.1"/>
    </source>
</evidence>
<protein>
    <submittedName>
        <fullName evidence="1">Uncharacterized protein</fullName>
    </submittedName>
</protein>
<organism evidence="1 2">
    <name type="scientific">Paenibacillus sedimenti</name>
    <dbReference type="NCBI Taxonomy" id="2770274"/>
    <lineage>
        <taxon>Bacteria</taxon>
        <taxon>Bacillati</taxon>
        <taxon>Bacillota</taxon>
        <taxon>Bacilli</taxon>
        <taxon>Bacillales</taxon>
        <taxon>Paenibacillaceae</taxon>
        <taxon>Paenibacillus</taxon>
    </lineage>
</organism>
<comment type="caution">
    <text evidence="1">The sequence shown here is derived from an EMBL/GenBank/DDBJ whole genome shotgun (WGS) entry which is preliminary data.</text>
</comment>
<reference evidence="1" key="1">
    <citation type="submission" date="2020-09" db="EMBL/GenBank/DDBJ databases">
        <title>Draft Genome Sequence of Paenibacillus sp. WST5.</title>
        <authorList>
            <person name="Bao Z."/>
        </authorList>
    </citation>
    <scope>NUCLEOTIDE SEQUENCE</scope>
    <source>
        <strain evidence="1">WST5</strain>
    </source>
</reference>
<evidence type="ECO:0000313" key="2">
    <source>
        <dbReference type="Proteomes" id="UP000650466"/>
    </source>
</evidence>
<dbReference type="EMBL" id="JACVVD010000009">
    <property type="protein sequence ID" value="MBD0382914.1"/>
    <property type="molecule type" value="Genomic_DNA"/>
</dbReference>